<evidence type="ECO:0000313" key="1">
    <source>
        <dbReference type="EMBL" id="CAG7730369.1"/>
    </source>
</evidence>
<dbReference type="EMBL" id="CAJVCH010193029">
    <property type="protein sequence ID" value="CAG7730369.1"/>
    <property type="molecule type" value="Genomic_DNA"/>
</dbReference>
<sequence>DDRRDGDFGWR</sequence>
<accession>A0A8J2P457</accession>
<feature type="non-terminal residue" evidence="1">
    <location>
        <position position="1"/>
    </location>
</feature>
<evidence type="ECO:0000313" key="2">
    <source>
        <dbReference type="Proteomes" id="UP000708208"/>
    </source>
</evidence>
<dbReference type="Proteomes" id="UP000708208">
    <property type="component" value="Unassembled WGS sequence"/>
</dbReference>
<proteinExistence type="predicted"/>
<comment type="caution">
    <text evidence="1">The sequence shown here is derived from an EMBL/GenBank/DDBJ whole genome shotgun (WGS) entry which is preliminary data.</text>
</comment>
<keyword evidence="2" id="KW-1185">Reference proteome</keyword>
<organism evidence="1 2">
    <name type="scientific">Allacma fusca</name>
    <dbReference type="NCBI Taxonomy" id="39272"/>
    <lineage>
        <taxon>Eukaryota</taxon>
        <taxon>Metazoa</taxon>
        <taxon>Ecdysozoa</taxon>
        <taxon>Arthropoda</taxon>
        <taxon>Hexapoda</taxon>
        <taxon>Collembola</taxon>
        <taxon>Symphypleona</taxon>
        <taxon>Sminthuridae</taxon>
        <taxon>Allacma</taxon>
    </lineage>
</organism>
<reference evidence="1" key="1">
    <citation type="submission" date="2021-06" db="EMBL/GenBank/DDBJ databases">
        <authorList>
            <person name="Hodson N. C."/>
            <person name="Mongue J. A."/>
            <person name="Jaron S. K."/>
        </authorList>
    </citation>
    <scope>NUCLEOTIDE SEQUENCE</scope>
</reference>
<protein>
    <submittedName>
        <fullName evidence="1">Uncharacterized protein</fullName>
    </submittedName>
</protein>
<gene>
    <name evidence="1" type="ORF">AFUS01_LOCUS19017</name>
</gene>
<name>A0A8J2P457_9HEXA</name>